<dbReference type="SUPFAM" id="SSF52047">
    <property type="entry name" value="RNI-like"/>
    <property type="match status" value="1"/>
</dbReference>
<accession>A0A409WZJ2</accession>
<feature type="region of interest" description="Disordered" evidence="1">
    <location>
        <begin position="1"/>
        <end position="21"/>
    </location>
</feature>
<evidence type="ECO:0000313" key="2">
    <source>
        <dbReference type="EMBL" id="PPQ83945.1"/>
    </source>
</evidence>
<name>A0A409WZJ2_9AGAR</name>
<dbReference type="EMBL" id="NHYE01004547">
    <property type="protein sequence ID" value="PPQ83945.1"/>
    <property type="molecule type" value="Genomic_DNA"/>
</dbReference>
<keyword evidence="3" id="KW-1185">Reference proteome</keyword>
<evidence type="ECO:0008006" key="4">
    <source>
        <dbReference type="Google" id="ProtNLM"/>
    </source>
</evidence>
<reference evidence="2 3" key="1">
    <citation type="journal article" date="2018" name="Evol. Lett.">
        <title>Horizontal gene cluster transfer increased hallucinogenic mushroom diversity.</title>
        <authorList>
            <person name="Reynolds H.T."/>
            <person name="Vijayakumar V."/>
            <person name="Gluck-Thaler E."/>
            <person name="Korotkin H.B."/>
            <person name="Matheny P.B."/>
            <person name="Slot J.C."/>
        </authorList>
    </citation>
    <scope>NUCLEOTIDE SEQUENCE [LARGE SCALE GENOMIC DNA]</scope>
    <source>
        <strain evidence="2 3">SRW20</strain>
    </source>
</reference>
<organism evidence="2 3">
    <name type="scientific">Gymnopilus dilepis</name>
    <dbReference type="NCBI Taxonomy" id="231916"/>
    <lineage>
        <taxon>Eukaryota</taxon>
        <taxon>Fungi</taxon>
        <taxon>Dikarya</taxon>
        <taxon>Basidiomycota</taxon>
        <taxon>Agaricomycotina</taxon>
        <taxon>Agaricomycetes</taxon>
        <taxon>Agaricomycetidae</taxon>
        <taxon>Agaricales</taxon>
        <taxon>Agaricineae</taxon>
        <taxon>Hymenogastraceae</taxon>
        <taxon>Gymnopilus</taxon>
    </lineage>
</organism>
<dbReference type="AlphaFoldDB" id="A0A409WZJ2"/>
<evidence type="ECO:0000313" key="3">
    <source>
        <dbReference type="Proteomes" id="UP000284706"/>
    </source>
</evidence>
<dbReference type="STRING" id="231916.A0A409WZJ2"/>
<comment type="caution">
    <text evidence="2">The sequence shown here is derived from an EMBL/GenBank/DDBJ whole genome shotgun (WGS) entry which is preliminary data.</text>
</comment>
<evidence type="ECO:0000256" key="1">
    <source>
        <dbReference type="SAM" id="MobiDB-lite"/>
    </source>
</evidence>
<protein>
    <recommendedName>
        <fullName evidence="4">F-box domain-containing protein</fullName>
    </recommendedName>
</protein>
<dbReference type="Proteomes" id="UP000284706">
    <property type="component" value="Unassembled WGS sequence"/>
</dbReference>
<proteinExistence type="predicted"/>
<dbReference type="InParanoid" id="A0A409WZJ2"/>
<gene>
    <name evidence="2" type="ORF">CVT26_011639</name>
</gene>
<sequence>MSSSEASHVAQDPLPAGRSPKPDYSTVIPVELWLLLCKPSTGLTKADYGNLRRTCTLFRYVFQSPVFERITHRVNPPFNINLDDFDEDEFAARVTTSVLERLGRLNSPPPGCPSLVQDYTLKHWNAIRTGKEQTTEEKSRFNMALSCLCHSLKHFLSLNTLTLVDSHVSEEMIATIASLHTLKNFRLVECSFAARGPLSSGALVAVENLRLEGSNFMLKVGQRHRVVASLKLFSSKKLKELGLLSLRDGTDVLSHLISQGPAPHLHYLEVAITSDSVDYRALLEFLSCCPVLENLIVDLRDRDPWLPQDIRNDLPSLIHDKVVPSLRTFRGPAELAAILVPNRPVTDLGVRMGLWEEGRWKSKTLPILYDMSRSSASIRALYLPLLPPRPELFTIIADRFPDLRNLQLWVDDRTEVAEEEESDAMPDSSNCEMIDVDEEGNPLSSPNSLKVRLISFRLKGFLPVLCLQGIIERLAMGLLKLPPSIESLFVGDNVHDRSSSRTCMTYAELENAVYELSQQYASLQTVLFRPEQARWLMQQGGQGHLES</sequence>
<dbReference type="OrthoDB" id="2998531at2759"/>